<name>A0ABW4JY94_9HYPH</name>
<proteinExistence type="predicted"/>
<evidence type="ECO:0000313" key="1">
    <source>
        <dbReference type="EMBL" id="MFD1695721.1"/>
    </source>
</evidence>
<protein>
    <submittedName>
        <fullName evidence="1">YHS domain-containing (Seleno)protein</fullName>
    </submittedName>
</protein>
<comment type="caution">
    <text evidence="1">The sequence shown here is derived from an EMBL/GenBank/DDBJ whole genome shotgun (WGS) entry which is preliminary data.</text>
</comment>
<dbReference type="NCBIfam" id="NF041384">
    <property type="entry name" value="YHS_seleno_dom"/>
    <property type="match status" value="1"/>
</dbReference>
<dbReference type="Proteomes" id="UP001597327">
    <property type="component" value="Unassembled WGS sequence"/>
</dbReference>
<evidence type="ECO:0000313" key="2">
    <source>
        <dbReference type="Proteomes" id="UP001597327"/>
    </source>
</evidence>
<organism evidence="1 2">
    <name type="scientific">Roseibium aestuarii</name>
    <dbReference type="NCBI Taxonomy" id="2600299"/>
    <lineage>
        <taxon>Bacteria</taxon>
        <taxon>Pseudomonadati</taxon>
        <taxon>Pseudomonadota</taxon>
        <taxon>Alphaproteobacteria</taxon>
        <taxon>Hyphomicrobiales</taxon>
        <taxon>Stappiaceae</taxon>
        <taxon>Roseibium</taxon>
    </lineage>
</organism>
<sequence>MKKSPRIETILWLLATLALVLADAGSSARARPQLFVPDPISGYALGGRDPVAYFVDKRPRAGKRQYELYWAGARWVFVNQGNRAAFEASPTTYAPAFAGCAAHSLALGFASAGNPTIFAIYRNQLLLFHSDVNRFLFLANPEANMAAAQEHAARVGCQAGR</sequence>
<reference evidence="2" key="1">
    <citation type="journal article" date="2019" name="Int. J. Syst. Evol. Microbiol.">
        <title>The Global Catalogue of Microorganisms (GCM) 10K type strain sequencing project: providing services to taxonomists for standard genome sequencing and annotation.</title>
        <authorList>
            <consortium name="The Broad Institute Genomics Platform"/>
            <consortium name="The Broad Institute Genome Sequencing Center for Infectious Disease"/>
            <person name="Wu L."/>
            <person name="Ma J."/>
        </authorList>
    </citation>
    <scope>NUCLEOTIDE SEQUENCE [LARGE SCALE GENOMIC DNA]</scope>
    <source>
        <strain evidence="2">JCM 3369</strain>
    </source>
</reference>
<keyword evidence="2" id="KW-1185">Reference proteome</keyword>
<dbReference type="RefSeq" id="WP_208998866.1">
    <property type="nucleotide sequence ID" value="NZ_JBHUFA010000002.1"/>
</dbReference>
<dbReference type="EMBL" id="JBHUFA010000002">
    <property type="protein sequence ID" value="MFD1695721.1"/>
    <property type="molecule type" value="Genomic_DNA"/>
</dbReference>
<gene>
    <name evidence="1" type="ORF">ACFSC7_09375</name>
</gene>
<accession>A0ABW4JY94</accession>